<dbReference type="PANTHER" id="PTHR12505">
    <property type="entry name" value="PHD FINGER TRANSCRIPTION FACTOR"/>
    <property type="match status" value="1"/>
</dbReference>
<dbReference type="EMBL" id="JASSZA010000003">
    <property type="protein sequence ID" value="KAK2116250.1"/>
    <property type="molecule type" value="Genomic_DNA"/>
</dbReference>
<comment type="caution">
    <text evidence="1">The sequence shown here is derived from an EMBL/GenBank/DDBJ whole genome shotgun (WGS) entry which is preliminary data.</text>
</comment>
<proteinExistence type="predicted"/>
<dbReference type="Proteomes" id="UP001266305">
    <property type="component" value="Unassembled WGS sequence"/>
</dbReference>
<keyword evidence="2" id="KW-1185">Reference proteome</keyword>
<evidence type="ECO:0000313" key="2">
    <source>
        <dbReference type="Proteomes" id="UP001266305"/>
    </source>
</evidence>
<gene>
    <name evidence="1" type="ORF">P7K49_006876</name>
</gene>
<evidence type="ECO:0000313" key="1">
    <source>
        <dbReference type="EMBL" id="KAK2116250.1"/>
    </source>
</evidence>
<name>A0ABQ9W4F1_SAGOE</name>
<sequence>MTGGLVLVGSRLSGPSGHTPLVGPLGQHSWTPLWLVPLSVHQGMAPAFPPSLEGSLPLAYQFVRDPQSHQLVVIPCDHMPHFAEPMEQATMLPLWPALYLPGPQPSVPHPTAAALLTAVLPTATGVPVPQQQAAPTLELQRSTQLVQEWLKAQDYQAEMEKGSKQGLKAMGKAGLATISPGLLPQKPPGPGLP</sequence>
<dbReference type="PANTHER" id="PTHR12505:SF21">
    <property type="entry name" value="TRINUCLEOTIDE REPEAT-CONTAINING GENE 18 PROTEIN"/>
    <property type="match status" value="1"/>
</dbReference>
<accession>A0ABQ9W4F1</accession>
<reference evidence="1 2" key="1">
    <citation type="submission" date="2023-05" db="EMBL/GenBank/DDBJ databases">
        <title>B98-5 Cell Line De Novo Hybrid Assembly: An Optical Mapping Approach.</title>
        <authorList>
            <person name="Kananen K."/>
            <person name="Auerbach J.A."/>
            <person name="Kautto E."/>
            <person name="Blachly J.S."/>
        </authorList>
    </citation>
    <scope>NUCLEOTIDE SEQUENCE [LARGE SCALE GENOMIC DNA]</scope>
    <source>
        <strain evidence="1">B95-8</strain>
        <tissue evidence="1">Cell line</tissue>
    </source>
</reference>
<protein>
    <submittedName>
        <fullName evidence="1">Uncharacterized protein</fullName>
    </submittedName>
</protein>
<organism evidence="1 2">
    <name type="scientific">Saguinus oedipus</name>
    <name type="common">Cotton-top tamarin</name>
    <name type="synonym">Oedipomidas oedipus</name>
    <dbReference type="NCBI Taxonomy" id="9490"/>
    <lineage>
        <taxon>Eukaryota</taxon>
        <taxon>Metazoa</taxon>
        <taxon>Chordata</taxon>
        <taxon>Craniata</taxon>
        <taxon>Vertebrata</taxon>
        <taxon>Euteleostomi</taxon>
        <taxon>Mammalia</taxon>
        <taxon>Eutheria</taxon>
        <taxon>Euarchontoglires</taxon>
        <taxon>Primates</taxon>
        <taxon>Haplorrhini</taxon>
        <taxon>Platyrrhini</taxon>
        <taxon>Cebidae</taxon>
        <taxon>Callitrichinae</taxon>
        <taxon>Saguinus</taxon>
    </lineage>
</organism>
<dbReference type="InterPro" id="IPR052429">
    <property type="entry name" value="BAH_domain_protein"/>
</dbReference>